<gene>
    <name evidence="2" type="ORF">WJX84_003498</name>
</gene>
<dbReference type="PANTHER" id="PTHR44102">
    <property type="entry name" value="PROTEIN NPG1"/>
    <property type="match status" value="1"/>
</dbReference>
<evidence type="ECO:0000313" key="3">
    <source>
        <dbReference type="Proteomes" id="UP001485043"/>
    </source>
</evidence>
<dbReference type="Gene3D" id="1.25.40.10">
    <property type="entry name" value="Tetratricopeptide repeat domain"/>
    <property type="match status" value="2"/>
</dbReference>
<evidence type="ECO:0000256" key="1">
    <source>
        <dbReference type="PROSITE-ProRule" id="PRU00339"/>
    </source>
</evidence>
<dbReference type="Pfam" id="PF13432">
    <property type="entry name" value="TPR_16"/>
    <property type="match status" value="2"/>
</dbReference>
<evidence type="ECO:0008006" key="4">
    <source>
        <dbReference type="Google" id="ProtNLM"/>
    </source>
</evidence>
<keyword evidence="1" id="KW-0802">TPR repeat</keyword>
<dbReference type="EMBL" id="JALJOV010001592">
    <property type="protein sequence ID" value="KAK9845666.1"/>
    <property type="molecule type" value="Genomic_DNA"/>
</dbReference>
<comment type="caution">
    <text evidence="2">The sequence shown here is derived from an EMBL/GenBank/DDBJ whole genome shotgun (WGS) entry which is preliminary data.</text>
</comment>
<sequence length="402" mass="43076">MFPSVQSKALLATGHAARSCMAMRAELEQQPKHPLLLLMAAKACLQAGPLHIAESIQYCRRALEVTEREVGHAWLHGRAQGVLGLALVYAGRAPGAVPGLDPQAAQIQALRHLQAAYHMDSDDLHVTYNLALLLAEARRLGEALQLAEAGLERSAGSHGPSWVLLVQITTALQRHEQALTLLSAALQEAGPLHATTLLRIQARLQDAQHQPAEALRTLARAQAAASAASTGENTLAEQQQTLQVWLDMAAVLIRQHAFADAAKCISQASSSSAPHGGPDLLCAEGQLSEEEGRVGEAVRSYQAALAKDPHHSPSALALGTLLAQPGSHQEPSLAEVHLLDALRWDPRSHQGWFQLGQLCRNQKQAVAAEQHLRKAAALVLTAPILPFRDLPFLLALDHSLSV</sequence>
<dbReference type="InterPro" id="IPR011990">
    <property type="entry name" value="TPR-like_helical_dom_sf"/>
</dbReference>
<dbReference type="SMART" id="SM00028">
    <property type="entry name" value="TPR"/>
    <property type="match status" value="4"/>
</dbReference>
<organism evidence="2 3">
    <name type="scientific">Apatococcus fuscideae</name>
    <dbReference type="NCBI Taxonomy" id="2026836"/>
    <lineage>
        <taxon>Eukaryota</taxon>
        <taxon>Viridiplantae</taxon>
        <taxon>Chlorophyta</taxon>
        <taxon>core chlorophytes</taxon>
        <taxon>Trebouxiophyceae</taxon>
        <taxon>Chlorellales</taxon>
        <taxon>Chlorellaceae</taxon>
        <taxon>Apatococcus</taxon>
    </lineage>
</organism>
<dbReference type="InterPro" id="IPR043376">
    <property type="entry name" value="NPG1-like"/>
</dbReference>
<evidence type="ECO:0000313" key="2">
    <source>
        <dbReference type="EMBL" id="KAK9845666.1"/>
    </source>
</evidence>
<dbReference type="Proteomes" id="UP001485043">
    <property type="component" value="Unassembled WGS sequence"/>
</dbReference>
<dbReference type="SUPFAM" id="SSF48452">
    <property type="entry name" value="TPR-like"/>
    <property type="match status" value="1"/>
</dbReference>
<reference evidence="2 3" key="1">
    <citation type="journal article" date="2024" name="Nat. Commun.">
        <title>Phylogenomics reveals the evolutionary origins of lichenization in chlorophyte algae.</title>
        <authorList>
            <person name="Puginier C."/>
            <person name="Libourel C."/>
            <person name="Otte J."/>
            <person name="Skaloud P."/>
            <person name="Haon M."/>
            <person name="Grisel S."/>
            <person name="Petersen M."/>
            <person name="Berrin J.G."/>
            <person name="Delaux P.M."/>
            <person name="Dal Grande F."/>
            <person name="Keller J."/>
        </authorList>
    </citation>
    <scope>NUCLEOTIDE SEQUENCE [LARGE SCALE GENOMIC DNA]</scope>
    <source>
        <strain evidence="2 3">SAG 2523</strain>
    </source>
</reference>
<dbReference type="AlphaFoldDB" id="A0AAW1SIB5"/>
<dbReference type="PROSITE" id="PS50005">
    <property type="entry name" value="TPR"/>
    <property type="match status" value="1"/>
</dbReference>
<dbReference type="InterPro" id="IPR019734">
    <property type="entry name" value="TPR_rpt"/>
</dbReference>
<feature type="repeat" description="TPR" evidence="1">
    <location>
        <begin position="278"/>
        <end position="311"/>
    </location>
</feature>
<keyword evidence="3" id="KW-1185">Reference proteome</keyword>
<name>A0AAW1SIB5_9CHLO</name>
<protein>
    <recommendedName>
        <fullName evidence="4">Tetratricopeptide repeat protein 7B</fullName>
    </recommendedName>
</protein>
<dbReference type="PANTHER" id="PTHR44102:SF5">
    <property type="entry name" value="PROTEIN NPG1"/>
    <property type="match status" value="1"/>
</dbReference>
<accession>A0AAW1SIB5</accession>
<proteinExistence type="predicted"/>